<dbReference type="PANTHER" id="PTHR38008">
    <property type="entry name" value="HEMOLYSIN-RELATED"/>
    <property type="match status" value="1"/>
</dbReference>
<evidence type="ECO:0000313" key="2">
    <source>
        <dbReference type="EMBL" id="QKJ60297.1"/>
    </source>
</evidence>
<dbReference type="Proteomes" id="UP000503464">
    <property type="component" value="Chromosome"/>
</dbReference>
<protein>
    <submittedName>
        <fullName evidence="2">DUF333 domain-containing protein</fullName>
    </submittedName>
</protein>
<evidence type="ECO:0000313" key="3">
    <source>
        <dbReference type="Proteomes" id="UP000503464"/>
    </source>
</evidence>
<feature type="signal peptide" evidence="1">
    <location>
        <begin position="1"/>
        <end position="21"/>
    </location>
</feature>
<dbReference type="PANTHER" id="PTHR38008:SF2">
    <property type="entry name" value="HEMOLYSIN"/>
    <property type="match status" value="1"/>
</dbReference>
<organism evidence="2 3">
    <name type="scientific">Serratia fonticola</name>
    <dbReference type="NCBI Taxonomy" id="47917"/>
    <lineage>
        <taxon>Bacteria</taxon>
        <taxon>Pseudomonadati</taxon>
        <taxon>Pseudomonadota</taxon>
        <taxon>Gammaproteobacteria</taxon>
        <taxon>Enterobacterales</taxon>
        <taxon>Yersiniaceae</taxon>
        <taxon>Serratia</taxon>
    </lineage>
</organism>
<dbReference type="EMBL" id="CP054160">
    <property type="protein sequence ID" value="QKJ60297.1"/>
    <property type="molecule type" value="Genomic_DNA"/>
</dbReference>
<feature type="chain" id="PRO_5042050951" evidence="1">
    <location>
        <begin position="22"/>
        <end position="86"/>
    </location>
</feature>
<evidence type="ECO:0000256" key="1">
    <source>
        <dbReference type="SAM" id="SignalP"/>
    </source>
</evidence>
<gene>
    <name evidence="2" type="ORF">G9399_20830</name>
</gene>
<dbReference type="InterPro" id="IPR005590">
    <property type="entry name" value="DUF333"/>
</dbReference>
<accession>A0AAE7EKI9</accession>
<dbReference type="Pfam" id="PF03891">
    <property type="entry name" value="DUF333"/>
    <property type="match status" value="1"/>
</dbReference>
<reference evidence="3" key="1">
    <citation type="submission" date="2020-03" db="EMBL/GenBank/DDBJ databases">
        <title>Genome sequences of seven Enterobacteriaceae strains isolated from Canadian wastewater treatment facilities.</title>
        <authorList>
            <person name="Huang H."/>
            <person name="Chmara J.T."/>
            <person name="Duceppe M.-O."/>
        </authorList>
    </citation>
    <scope>NUCLEOTIDE SEQUENCE [LARGE SCALE GENOMIC DNA]</scope>
    <source>
        <strain evidence="3">Biosolid 3</strain>
    </source>
</reference>
<sequence>MTKILMLSLFASVVLLQGCTAKTNDDAPAPPKVIGMANPADVYCGQIGGKLNPKQNAQGQYSTCTLPDGQEIESWELFRRDHPAKK</sequence>
<name>A0AAE7EKI9_SERFO</name>
<dbReference type="PROSITE" id="PS51257">
    <property type="entry name" value="PROKAR_LIPOPROTEIN"/>
    <property type="match status" value="1"/>
</dbReference>
<keyword evidence="1" id="KW-0732">Signal</keyword>
<proteinExistence type="predicted"/>
<dbReference type="RefSeq" id="WP_161740084.1">
    <property type="nucleotide sequence ID" value="NZ_CP054160.3"/>
</dbReference>
<dbReference type="AlphaFoldDB" id="A0AAE7EKI9"/>